<dbReference type="PANTHER" id="PTHR12101:SF15">
    <property type="entry name" value="POPEYE DOMAIN-CONTAINING PROTEIN 2"/>
    <property type="match status" value="1"/>
</dbReference>
<dbReference type="InterPro" id="IPR055272">
    <property type="entry name" value="POPDC1-3_dom"/>
</dbReference>
<evidence type="ECO:0000256" key="3">
    <source>
        <dbReference type="ARBA" id="ARBA00022692"/>
    </source>
</evidence>
<dbReference type="AlphaFoldDB" id="A0AAD7SNZ7"/>
<reference evidence="9" key="1">
    <citation type="journal article" date="2023" name="Science">
        <title>Genome structures resolve the early diversification of teleost fishes.</title>
        <authorList>
            <person name="Parey E."/>
            <person name="Louis A."/>
            <person name="Montfort J."/>
            <person name="Bouchez O."/>
            <person name="Roques C."/>
            <person name="Iampietro C."/>
            <person name="Lluch J."/>
            <person name="Castinel A."/>
            <person name="Donnadieu C."/>
            <person name="Desvignes T."/>
            <person name="Floi Bucao C."/>
            <person name="Jouanno E."/>
            <person name="Wen M."/>
            <person name="Mejri S."/>
            <person name="Dirks R."/>
            <person name="Jansen H."/>
            <person name="Henkel C."/>
            <person name="Chen W.J."/>
            <person name="Zahm M."/>
            <person name="Cabau C."/>
            <person name="Klopp C."/>
            <person name="Thompson A.W."/>
            <person name="Robinson-Rechavi M."/>
            <person name="Braasch I."/>
            <person name="Lecointre G."/>
            <person name="Bobe J."/>
            <person name="Postlethwait J.H."/>
            <person name="Berthelot C."/>
            <person name="Roest Crollius H."/>
            <person name="Guiguen Y."/>
        </authorList>
    </citation>
    <scope>NUCLEOTIDE SEQUENCE</scope>
    <source>
        <strain evidence="9">NC1722</strain>
    </source>
</reference>
<evidence type="ECO:0000256" key="2">
    <source>
        <dbReference type="ARBA" id="ARBA00007146"/>
    </source>
</evidence>
<evidence type="ECO:0000313" key="9">
    <source>
        <dbReference type="EMBL" id="KAJ8405938.1"/>
    </source>
</evidence>
<dbReference type="GO" id="GO:0042391">
    <property type="term" value="P:regulation of membrane potential"/>
    <property type="evidence" value="ECO:0007669"/>
    <property type="project" value="TreeGrafter"/>
</dbReference>
<comment type="similarity">
    <text evidence="2">Belongs to the popeye family.</text>
</comment>
<sequence>MPAGDALELAHPQCQAWVNGTEGGFYHLGNALLSLGYMGGSGPFGALYIFSFLLLAFLCQALGGWASGCGTGTLAWGVLQVALCVLQLVHVLLRLWWEVVDACGNCVLSLDEEEAYALEGTTPIDRLSFLLSGRIRVSMEGQFLHYIFPFQFLDSPEWESLRSTEEGSFQVTLTAETDCRYVSWQRPKLQALLGQDRYLARLFSVMLGSDIADKLYSLNQRLYVKSGIRLDIRLPGMHHALASSEERDSEQDQDGVQDPDPTHQPDPMRSPLPDDSSNHDEGSSQPLGHTPSGTLPPHSQRGRAPLAPTDTPEL</sequence>
<evidence type="ECO:0000256" key="6">
    <source>
        <dbReference type="SAM" id="MobiDB-lite"/>
    </source>
</evidence>
<feature type="transmembrane region" description="Helical" evidence="7">
    <location>
        <begin position="73"/>
        <end position="97"/>
    </location>
</feature>
<keyword evidence="3 7" id="KW-0812">Transmembrane</keyword>
<evidence type="ECO:0000256" key="5">
    <source>
        <dbReference type="ARBA" id="ARBA00023136"/>
    </source>
</evidence>
<name>A0AAD7SNZ7_9TELE</name>
<proteinExistence type="inferred from homology"/>
<protein>
    <recommendedName>
        <fullName evidence="8">POPDC1-3 domain-containing protein</fullName>
    </recommendedName>
</protein>
<comment type="caution">
    <text evidence="9">The sequence shown here is derived from an EMBL/GenBank/DDBJ whole genome shotgun (WGS) entry which is preliminary data.</text>
</comment>
<dbReference type="GO" id="GO:0042383">
    <property type="term" value="C:sarcolemma"/>
    <property type="evidence" value="ECO:0007669"/>
    <property type="project" value="TreeGrafter"/>
</dbReference>
<accession>A0AAD7SNZ7</accession>
<keyword evidence="4 7" id="KW-1133">Transmembrane helix</keyword>
<dbReference type="Gene3D" id="2.60.120.10">
    <property type="entry name" value="Jelly Rolls"/>
    <property type="match status" value="1"/>
</dbReference>
<dbReference type="SUPFAM" id="SSF51206">
    <property type="entry name" value="cAMP-binding domain-like"/>
    <property type="match status" value="1"/>
</dbReference>
<dbReference type="EMBL" id="JAINUG010000045">
    <property type="protein sequence ID" value="KAJ8405938.1"/>
    <property type="molecule type" value="Genomic_DNA"/>
</dbReference>
<evidence type="ECO:0000256" key="1">
    <source>
        <dbReference type="ARBA" id="ARBA00004141"/>
    </source>
</evidence>
<comment type="subcellular location">
    <subcellularLocation>
        <location evidence="1">Membrane</location>
        <topology evidence="1">Multi-pass membrane protein</topology>
    </subcellularLocation>
</comment>
<gene>
    <name evidence="9" type="ORF">AAFF_G00308260</name>
</gene>
<dbReference type="InterPro" id="IPR014710">
    <property type="entry name" value="RmlC-like_jellyroll"/>
</dbReference>
<feature type="domain" description="POPDC1-3" evidence="8">
    <location>
        <begin position="23"/>
        <end position="95"/>
    </location>
</feature>
<dbReference type="Pfam" id="PF04831">
    <property type="entry name" value="POPDC1-3"/>
    <property type="match status" value="1"/>
</dbReference>
<dbReference type="GO" id="GO:0030552">
    <property type="term" value="F:cAMP binding"/>
    <property type="evidence" value="ECO:0007669"/>
    <property type="project" value="TreeGrafter"/>
</dbReference>
<feature type="region of interest" description="Disordered" evidence="6">
    <location>
        <begin position="242"/>
        <end position="314"/>
    </location>
</feature>
<evidence type="ECO:0000313" key="10">
    <source>
        <dbReference type="Proteomes" id="UP001221898"/>
    </source>
</evidence>
<dbReference type="PANTHER" id="PTHR12101">
    <property type="entry name" value="POPEYE DOMAIN CONTAINING PROTEIN"/>
    <property type="match status" value="1"/>
</dbReference>
<feature type="transmembrane region" description="Helical" evidence="7">
    <location>
        <begin position="45"/>
        <end position="66"/>
    </location>
</feature>
<feature type="compositionally biased region" description="Acidic residues" evidence="6">
    <location>
        <begin position="247"/>
        <end position="257"/>
    </location>
</feature>
<dbReference type="InterPro" id="IPR018490">
    <property type="entry name" value="cNMP-bd_dom_sf"/>
</dbReference>
<evidence type="ECO:0000256" key="7">
    <source>
        <dbReference type="SAM" id="Phobius"/>
    </source>
</evidence>
<feature type="compositionally biased region" description="Polar residues" evidence="6">
    <location>
        <begin position="283"/>
        <end position="293"/>
    </location>
</feature>
<keyword evidence="5 7" id="KW-0472">Membrane</keyword>
<dbReference type="InterPro" id="IPR006916">
    <property type="entry name" value="POPDC1-3"/>
</dbReference>
<evidence type="ECO:0000256" key="4">
    <source>
        <dbReference type="ARBA" id="ARBA00022989"/>
    </source>
</evidence>
<dbReference type="GO" id="GO:0007519">
    <property type="term" value="P:skeletal muscle tissue development"/>
    <property type="evidence" value="ECO:0007669"/>
    <property type="project" value="TreeGrafter"/>
</dbReference>
<keyword evidence="10" id="KW-1185">Reference proteome</keyword>
<organism evidence="9 10">
    <name type="scientific">Aldrovandia affinis</name>
    <dbReference type="NCBI Taxonomy" id="143900"/>
    <lineage>
        <taxon>Eukaryota</taxon>
        <taxon>Metazoa</taxon>
        <taxon>Chordata</taxon>
        <taxon>Craniata</taxon>
        <taxon>Vertebrata</taxon>
        <taxon>Euteleostomi</taxon>
        <taxon>Actinopterygii</taxon>
        <taxon>Neopterygii</taxon>
        <taxon>Teleostei</taxon>
        <taxon>Notacanthiformes</taxon>
        <taxon>Halosauridae</taxon>
        <taxon>Aldrovandia</taxon>
    </lineage>
</organism>
<evidence type="ECO:0000259" key="8">
    <source>
        <dbReference type="Pfam" id="PF04831"/>
    </source>
</evidence>
<dbReference type="Proteomes" id="UP001221898">
    <property type="component" value="Unassembled WGS sequence"/>
</dbReference>
<dbReference type="GO" id="GO:0007507">
    <property type="term" value="P:heart development"/>
    <property type="evidence" value="ECO:0007669"/>
    <property type="project" value="TreeGrafter"/>
</dbReference>
<dbReference type="GO" id="GO:0051146">
    <property type="term" value="P:striated muscle cell differentiation"/>
    <property type="evidence" value="ECO:0007669"/>
    <property type="project" value="TreeGrafter"/>
</dbReference>